<dbReference type="eggNOG" id="COG2608">
    <property type="taxonomic scope" value="Bacteria"/>
</dbReference>
<keyword evidence="5" id="KW-1185">Reference proteome</keyword>
<keyword evidence="2" id="KW-0186">Copper</keyword>
<name>S2ZM61_9CORY</name>
<comment type="caution">
    <text evidence="4">The sequence shown here is derived from an EMBL/GenBank/DDBJ whole genome shotgun (WGS) entry which is preliminary data.</text>
</comment>
<keyword evidence="1" id="KW-0479">Metal-binding</keyword>
<dbReference type="InterPro" id="IPR000428">
    <property type="entry name" value="Cu-bd"/>
</dbReference>
<reference evidence="4 5" key="1">
    <citation type="submission" date="2013-05" db="EMBL/GenBank/DDBJ databases">
        <title>The Genome Sequence of Corynebacterium pyruviciproducens 1773O (ATCC BAA-1742).</title>
        <authorList>
            <consortium name="The Broad Institute Genomics Platform"/>
            <person name="Earl A."/>
            <person name="Ward D."/>
            <person name="Feldgarden M."/>
            <person name="Gevers D."/>
            <person name="Tong J."/>
            <person name="Walker B."/>
            <person name="Young S."/>
            <person name="Zeng Q."/>
            <person name="Gargeya S."/>
            <person name="Fitzgerald M."/>
            <person name="Haas B."/>
            <person name="Abouelleil A."/>
            <person name="Allen A.W."/>
            <person name="Alvarado L."/>
            <person name="Arachchi H.M."/>
            <person name="Berlin A.M."/>
            <person name="Chapman S.B."/>
            <person name="Gainer-Dewar J."/>
            <person name="Goldberg J."/>
            <person name="Griggs A."/>
            <person name="Gujja S."/>
            <person name="Hansen M."/>
            <person name="Howarth C."/>
            <person name="Imamovic A."/>
            <person name="Ireland A."/>
            <person name="Larimer J."/>
            <person name="McCowan C."/>
            <person name="Murphy C."/>
            <person name="Pearson M."/>
            <person name="Poon T.W."/>
            <person name="Priest M."/>
            <person name="Roberts A."/>
            <person name="Saif S."/>
            <person name="Shea T."/>
            <person name="Sisk P."/>
            <person name="Sykes S."/>
            <person name="Wortman J."/>
            <person name="Nusbaum C."/>
            <person name="Birren B."/>
        </authorList>
    </citation>
    <scope>NUCLEOTIDE SEQUENCE [LARGE SCALE GENOMIC DNA]</scope>
    <source>
        <strain evidence="4 5">ATCC BAA-1742</strain>
    </source>
</reference>
<dbReference type="EMBL" id="ATBY01000001">
    <property type="protein sequence ID" value="EPD71072.1"/>
    <property type="molecule type" value="Genomic_DNA"/>
</dbReference>
<accession>S2ZM61</accession>
<protein>
    <submittedName>
        <fullName evidence="4">Copper ion binding protein</fullName>
    </submittedName>
</protein>
<dbReference type="Pfam" id="PF00403">
    <property type="entry name" value="HMA"/>
    <property type="match status" value="1"/>
</dbReference>
<dbReference type="RefSeq" id="WP_016456939.1">
    <property type="nucleotide sequence ID" value="NZ_KE150446.1"/>
</dbReference>
<sequence>MTTTTYSVEGMTCGHCKMAVEKEVGAIEGVTSVEANVEAKNVTVTGDNVSVDDVAAAVEEAGYTLVK</sequence>
<dbReference type="InterPro" id="IPR036163">
    <property type="entry name" value="HMA_dom_sf"/>
</dbReference>
<dbReference type="STRING" id="1125779.HMPREF1219_00008"/>
<dbReference type="PROSITE" id="PS50846">
    <property type="entry name" value="HMA_2"/>
    <property type="match status" value="1"/>
</dbReference>
<dbReference type="PROSITE" id="PS01047">
    <property type="entry name" value="HMA_1"/>
    <property type="match status" value="1"/>
</dbReference>
<dbReference type="GO" id="GO:0006825">
    <property type="term" value="P:copper ion transport"/>
    <property type="evidence" value="ECO:0007669"/>
    <property type="project" value="InterPro"/>
</dbReference>
<dbReference type="InterPro" id="IPR006122">
    <property type="entry name" value="HMA_Cu_ion-bd"/>
</dbReference>
<evidence type="ECO:0000256" key="2">
    <source>
        <dbReference type="ARBA" id="ARBA00023008"/>
    </source>
</evidence>
<dbReference type="GO" id="GO:0005507">
    <property type="term" value="F:copper ion binding"/>
    <property type="evidence" value="ECO:0007669"/>
    <property type="project" value="InterPro"/>
</dbReference>
<evidence type="ECO:0000256" key="1">
    <source>
        <dbReference type="ARBA" id="ARBA00022723"/>
    </source>
</evidence>
<evidence type="ECO:0000313" key="5">
    <source>
        <dbReference type="Proteomes" id="UP000014408"/>
    </source>
</evidence>
<dbReference type="PRINTS" id="PR00944">
    <property type="entry name" value="CUEXPORT"/>
</dbReference>
<dbReference type="HOGENOM" id="CLU_134973_13_1_11"/>
<dbReference type="InterPro" id="IPR006121">
    <property type="entry name" value="HMA_dom"/>
</dbReference>
<dbReference type="AlphaFoldDB" id="S2ZM61"/>
<proteinExistence type="predicted"/>
<dbReference type="SUPFAM" id="SSF55008">
    <property type="entry name" value="HMA, heavy metal-associated domain"/>
    <property type="match status" value="1"/>
</dbReference>
<evidence type="ECO:0000313" key="4">
    <source>
        <dbReference type="EMBL" id="EPD71072.1"/>
    </source>
</evidence>
<feature type="domain" description="HMA" evidence="3">
    <location>
        <begin position="2"/>
        <end position="66"/>
    </location>
</feature>
<evidence type="ECO:0000259" key="3">
    <source>
        <dbReference type="PROSITE" id="PS50846"/>
    </source>
</evidence>
<dbReference type="Gene3D" id="3.30.70.100">
    <property type="match status" value="1"/>
</dbReference>
<dbReference type="CDD" id="cd00371">
    <property type="entry name" value="HMA"/>
    <property type="match status" value="1"/>
</dbReference>
<dbReference type="Proteomes" id="UP000014408">
    <property type="component" value="Unassembled WGS sequence"/>
</dbReference>
<gene>
    <name evidence="4" type="ORF">HMPREF1219_00008</name>
</gene>
<organism evidence="4 5">
    <name type="scientific">Corynebacterium pyruviciproducens ATCC BAA-1742</name>
    <dbReference type="NCBI Taxonomy" id="1125779"/>
    <lineage>
        <taxon>Bacteria</taxon>
        <taxon>Bacillati</taxon>
        <taxon>Actinomycetota</taxon>
        <taxon>Actinomycetes</taxon>
        <taxon>Mycobacteriales</taxon>
        <taxon>Corynebacteriaceae</taxon>
        <taxon>Corynebacterium</taxon>
    </lineage>
</organism>
<dbReference type="PATRIC" id="fig|1125779.3.peg.5"/>
<dbReference type="InterPro" id="IPR017969">
    <property type="entry name" value="Heavy-metal-associated_CS"/>
</dbReference>
<dbReference type="NCBIfam" id="TIGR00003">
    <property type="entry name" value="copper ion binding protein"/>
    <property type="match status" value="1"/>
</dbReference>